<protein>
    <submittedName>
        <fullName evidence="1">Uncharacterized protein</fullName>
    </submittedName>
</protein>
<evidence type="ECO:0000313" key="2">
    <source>
        <dbReference type="Proteomes" id="UP000799536"/>
    </source>
</evidence>
<dbReference type="AlphaFoldDB" id="A0A9P4JN96"/>
<evidence type="ECO:0000313" key="1">
    <source>
        <dbReference type="EMBL" id="KAF2202561.1"/>
    </source>
</evidence>
<reference evidence="1" key="1">
    <citation type="journal article" date="2020" name="Stud. Mycol.">
        <title>101 Dothideomycetes genomes: a test case for predicting lifestyles and emergence of pathogens.</title>
        <authorList>
            <person name="Haridas S."/>
            <person name="Albert R."/>
            <person name="Binder M."/>
            <person name="Bloem J."/>
            <person name="Labutti K."/>
            <person name="Salamov A."/>
            <person name="Andreopoulos B."/>
            <person name="Baker S."/>
            <person name="Barry K."/>
            <person name="Bills G."/>
            <person name="Bluhm B."/>
            <person name="Cannon C."/>
            <person name="Castanera R."/>
            <person name="Culley D."/>
            <person name="Daum C."/>
            <person name="Ezra D."/>
            <person name="Gonzalez J."/>
            <person name="Henrissat B."/>
            <person name="Kuo A."/>
            <person name="Liang C."/>
            <person name="Lipzen A."/>
            <person name="Lutzoni F."/>
            <person name="Magnuson J."/>
            <person name="Mondo S."/>
            <person name="Nolan M."/>
            <person name="Ohm R."/>
            <person name="Pangilinan J."/>
            <person name="Park H.-J."/>
            <person name="Ramirez L."/>
            <person name="Alfaro M."/>
            <person name="Sun H."/>
            <person name="Tritt A."/>
            <person name="Yoshinaga Y."/>
            <person name="Zwiers L.-H."/>
            <person name="Turgeon B."/>
            <person name="Goodwin S."/>
            <person name="Spatafora J."/>
            <person name="Crous P."/>
            <person name="Grigoriev I."/>
        </authorList>
    </citation>
    <scope>NUCLEOTIDE SEQUENCE</scope>
    <source>
        <strain evidence="1">ATCC 74209</strain>
    </source>
</reference>
<accession>A0A9P4JN96</accession>
<gene>
    <name evidence="1" type="ORF">GQ43DRAFT_306335</name>
</gene>
<comment type="caution">
    <text evidence="1">The sequence shown here is derived from an EMBL/GenBank/DDBJ whole genome shotgun (WGS) entry which is preliminary data.</text>
</comment>
<dbReference type="EMBL" id="ML993932">
    <property type="protein sequence ID" value="KAF2202561.1"/>
    <property type="molecule type" value="Genomic_DNA"/>
</dbReference>
<proteinExistence type="predicted"/>
<name>A0A9P4JN96_9PLEO</name>
<sequence>MRHRGCEDCYGLGSLLHFRSRYSLILVTAVYDTLFFLPSLVDVALTCQLSHVYIKLWPQTFQYISVQSFTSSCLRTAHHP</sequence>
<dbReference type="Proteomes" id="UP000799536">
    <property type="component" value="Unassembled WGS sequence"/>
</dbReference>
<keyword evidence="2" id="KW-1185">Reference proteome</keyword>
<organism evidence="1 2">
    <name type="scientific">Delitschia confertaspora ATCC 74209</name>
    <dbReference type="NCBI Taxonomy" id="1513339"/>
    <lineage>
        <taxon>Eukaryota</taxon>
        <taxon>Fungi</taxon>
        <taxon>Dikarya</taxon>
        <taxon>Ascomycota</taxon>
        <taxon>Pezizomycotina</taxon>
        <taxon>Dothideomycetes</taxon>
        <taxon>Pleosporomycetidae</taxon>
        <taxon>Pleosporales</taxon>
        <taxon>Delitschiaceae</taxon>
        <taxon>Delitschia</taxon>
    </lineage>
</organism>